<sequence>MAENTNDASLEGSIGRKIDKVEFLELTRAYRDQRLNLISRYGNNTNDSRSCLYSRDILESILGSGCSGVRAYYGVRTEPTDSQQYTTLVLVGIKKNASTGIEEVVKIFNGLEEEEVLYEWGSLCPPDDGCSSNPLLIEIDSDL</sequence>
<proteinExistence type="predicted"/>
<organism evidence="1 2">
    <name type="scientific">Rufibacter radiotolerans</name>
    <dbReference type="NCBI Taxonomy" id="1379910"/>
    <lineage>
        <taxon>Bacteria</taxon>
        <taxon>Pseudomonadati</taxon>
        <taxon>Bacteroidota</taxon>
        <taxon>Cytophagia</taxon>
        <taxon>Cytophagales</taxon>
        <taxon>Hymenobacteraceae</taxon>
        <taxon>Rufibacter</taxon>
    </lineage>
</organism>
<keyword evidence="2" id="KW-1185">Reference proteome</keyword>
<evidence type="ECO:0000313" key="1">
    <source>
        <dbReference type="EMBL" id="AKQ47201.1"/>
    </source>
</evidence>
<gene>
    <name evidence="1" type="ORF">TH63_18640</name>
</gene>
<protein>
    <submittedName>
        <fullName evidence="1">Uncharacterized protein</fullName>
    </submittedName>
</protein>
<dbReference type="Proteomes" id="UP000036458">
    <property type="component" value="Chromosome"/>
</dbReference>
<dbReference type="RefSeq" id="WP_048922285.1">
    <property type="nucleotide sequence ID" value="NZ_CP010777.1"/>
</dbReference>
<dbReference type="KEGG" id="ruf:TH63_18640"/>
<accession>A0A0H4W9R1</accession>
<dbReference type="EMBL" id="CP010777">
    <property type="protein sequence ID" value="AKQ47201.1"/>
    <property type="molecule type" value="Genomic_DNA"/>
</dbReference>
<name>A0A0H4W9R1_9BACT</name>
<dbReference type="OrthoDB" id="661524at2"/>
<dbReference type="AlphaFoldDB" id="A0A0H4W9R1"/>
<reference evidence="1 2" key="1">
    <citation type="submission" date="2015-01" db="EMBL/GenBank/DDBJ databases">
        <title>Rufibacter sp./DG31D/ whole genome sequencing.</title>
        <authorList>
            <person name="Kim M.K."/>
            <person name="Srinivasan S."/>
            <person name="Lee J.-J."/>
        </authorList>
    </citation>
    <scope>NUCLEOTIDE SEQUENCE [LARGE SCALE GENOMIC DNA]</scope>
    <source>
        <strain evidence="1 2">DG31D</strain>
    </source>
</reference>
<evidence type="ECO:0000313" key="2">
    <source>
        <dbReference type="Proteomes" id="UP000036458"/>
    </source>
</evidence>
<dbReference type="STRING" id="1379910.TH63_18640"/>
<dbReference type="PATRIC" id="fig|1379910.4.peg.4062"/>